<sequence length="162" mass="17694">MQQIADLILKVEVPKGQTGDKQKESVKTLFGDLKGSVSEKLLKPLATAEIQYTLNGDTKKNKVGTDSNTETVHYAAAACYHNQLKEMQEVTEISILQQTKDEDCADKRKDKCNSENCELKGNKCVAREGVKAEGKDGKTANTTGSNSFVIKTSPLLLAFVLL</sequence>
<dbReference type="SUPFAM" id="SSF118251">
    <property type="entry name" value="Variant surface glycoprotein MITAT 1.2, VSG 221, C-terminal domain"/>
    <property type="match status" value="1"/>
</dbReference>
<dbReference type="AlphaFoldDB" id="M4SRR0"/>
<reference evidence="8" key="2">
    <citation type="journal article" date="2014" name="Mol. Biochem. Parasitol.">
        <title>Capturing the variant surface glycoprotein repertoire (the VSGnome) of Trypanosoma brucei Lister 427.</title>
        <authorList>
            <person name="Cross G.A."/>
            <person name="Kim H.S."/>
            <person name="Wickstead B."/>
        </authorList>
    </citation>
    <scope>NUCLEOTIDE SEQUENCE</scope>
    <source>
        <strain evidence="8">Lister 427</strain>
    </source>
</reference>
<keyword evidence="5" id="KW-0472">Membrane</keyword>
<evidence type="ECO:0000256" key="7">
    <source>
        <dbReference type="ARBA" id="ARBA00023288"/>
    </source>
</evidence>
<evidence type="ECO:0000256" key="6">
    <source>
        <dbReference type="ARBA" id="ARBA00023180"/>
    </source>
</evidence>
<dbReference type="InterPro" id="IPR027446">
    <property type="entry name" value="VSG_C_dom_sf"/>
</dbReference>
<feature type="non-terminal residue" evidence="8">
    <location>
        <position position="1"/>
    </location>
</feature>
<keyword evidence="3" id="KW-1003">Cell membrane</keyword>
<evidence type="ECO:0000256" key="3">
    <source>
        <dbReference type="ARBA" id="ARBA00022475"/>
    </source>
</evidence>
<proteinExistence type="predicted"/>
<keyword evidence="7" id="KW-0449">Lipoprotein</keyword>
<dbReference type="GO" id="GO:0098552">
    <property type="term" value="C:side of membrane"/>
    <property type="evidence" value="ECO:0007669"/>
    <property type="project" value="UniProtKB-KW"/>
</dbReference>
<protein>
    <submittedName>
        <fullName evidence="8">Variant surface glycoprotein 2316</fullName>
    </submittedName>
</protein>
<dbReference type="EMBL" id="KC611587">
    <property type="protein sequence ID" value="AGH59018.1"/>
    <property type="molecule type" value="Genomic_DNA"/>
</dbReference>
<dbReference type="VEuPathDB" id="TriTrypDB:Tb427_000389300"/>
<accession>M4SRR0</accession>
<dbReference type="GO" id="GO:0005886">
    <property type="term" value="C:plasma membrane"/>
    <property type="evidence" value="ECO:0007669"/>
    <property type="project" value="UniProtKB-SubCell"/>
</dbReference>
<dbReference type="VEuPathDB" id="TriTrypDB:Tb11.v5.0137"/>
<evidence type="ECO:0000256" key="1">
    <source>
        <dbReference type="ARBA" id="ARBA00002523"/>
    </source>
</evidence>
<evidence type="ECO:0000313" key="8">
    <source>
        <dbReference type="EMBL" id="AGH59018.1"/>
    </source>
</evidence>
<comment type="subcellular location">
    <subcellularLocation>
        <location evidence="2">Cell membrane</location>
        <topology evidence="2">Lipid-anchor</topology>
        <topology evidence="2">GPI-anchor</topology>
    </subcellularLocation>
</comment>
<organism evidence="8">
    <name type="scientific">Trypanosoma brucei</name>
    <dbReference type="NCBI Taxonomy" id="5691"/>
    <lineage>
        <taxon>Eukaryota</taxon>
        <taxon>Discoba</taxon>
        <taxon>Euglenozoa</taxon>
        <taxon>Kinetoplastea</taxon>
        <taxon>Metakinetoplastina</taxon>
        <taxon>Trypanosomatida</taxon>
        <taxon>Trypanosomatidae</taxon>
        <taxon>Trypanosoma</taxon>
    </lineage>
</organism>
<name>M4SRR0_9TRYP</name>
<dbReference type="VEuPathDB" id="TriTrypDB:Tb1125.Tb11.v5.0137"/>
<keyword evidence="6" id="KW-0325">Glycoprotein</keyword>
<reference evidence="8" key="1">
    <citation type="submission" date="2013-02" db="EMBL/GenBank/DDBJ databases">
        <authorList>
            <person name="Cross G.A.M."/>
            <person name="Kim H.-S."/>
            <person name="Wickstead B."/>
        </authorList>
    </citation>
    <scope>NUCLEOTIDE SEQUENCE</scope>
    <source>
        <strain evidence="8">Lister 427</strain>
    </source>
</reference>
<comment type="function">
    <text evidence="1">VSG forms a coat on the surface of the parasite. The trypanosome evades the immune response of the host by expressing a series of antigenically distinct VSGs from an estimated 1000 VSG genes.</text>
</comment>
<evidence type="ECO:0000256" key="5">
    <source>
        <dbReference type="ARBA" id="ARBA00023136"/>
    </source>
</evidence>
<evidence type="ECO:0000256" key="2">
    <source>
        <dbReference type="ARBA" id="ARBA00004609"/>
    </source>
</evidence>
<evidence type="ECO:0000256" key="4">
    <source>
        <dbReference type="ARBA" id="ARBA00022622"/>
    </source>
</evidence>
<keyword evidence="4" id="KW-0336">GPI-anchor</keyword>